<dbReference type="OMA" id="MSAICAI"/>
<evidence type="ECO:0000313" key="4">
    <source>
        <dbReference type="Proteomes" id="UP000053558"/>
    </source>
</evidence>
<feature type="region of interest" description="Disordered" evidence="2">
    <location>
        <begin position="865"/>
        <end position="930"/>
    </location>
</feature>
<evidence type="ECO:0000313" key="3">
    <source>
        <dbReference type="EMBL" id="EIW77107.1"/>
    </source>
</evidence>
<feature type="compositionally biased region" description="Low complexity" evidence="2">
    <location>
        <begin position="482"/>
        <end position="496"/>
    </location>
</feature>
<feature type="coiled-coil region" evidence="1">
    <location>
        <begin position="367"/>
        <end position="394"/>
    </location>
</feature>
<comment type="caution">
    <text evidence="3">The sequence shown here is derived from an EMBL/GenBank/DDBJ whole genome shotgun (WGS) entry which is preliminary data.</text>
</comment>
<sequence length="1057" mass="113654">MFNTQRAGPSRVALQTPSEKVKKEWRTFVTTWYSPEKTKLENALQSELDVKYKNKKSIAQKKARETERRQRVVGIKKVLAEPAREQWEQRLQRARLREEEWAMTSAEQEEVLDVFYGLFNDPEDDNGDASDGEPAGGDEEDDLAPLAQPPKETRPTPSSTTPPNGAYQVIDPAFLQTEHGPGLPHARVDPLSDTIPPPNPFSTASRSQNTSSSGFPAPAFTLWASEAALTKYTPEIPQSQLLAPERVSRQTSANSTVALYHSPSADAKKSSPHSSPPGDSSSRLATPGKRYIGPVLFDTEDDTPPMPDAELRRLKSEIDKETRHAQDAEFRRFKLDVRIRLIHEFHKEAADLEVVLVERFESQSLPKERVNTVVQEHEKQMVDLRQTLDAKRKQMCEEERQRRLKALSQLAIEGPPVPKQIEHASSSASKTKMERPRAVTVEAASDDEDDWSATKSKEQKMDDTRLNVGAASSMEILLGQRSATGPSSGSTDPPSALKKSNSSQPHSAQPLPKSAWGIKKSLSANPSPGPSKPAPPAREETSSVPAASSSKAGWTRMIWSGSNEDVTNPAPLPGNSFAQSPAPFASATQTKAPGSQLTGAGATGKPTKAGWGLTGEEGPFSASAKGKGKEKASVQEEPAWGFDAELDLAELMKNASVADDSSGTEADTPPATSASQSFFNSSNVTSASTNQPQASSGWGLPQMTSKWGLWDQSKKSSAPTPAHALSSEPEPIRELEPAPPPPPVSAKGKKGKKGQLSATTTELAPPVPPKPTLSHAPSRESTTSKGKTTNKGSKKSKKASVVDIDEETEREVLRPPPDLFHPFSSSHMPGAMFDMADDDDTATITAEDSAALARANADQPYWRNILNGGTNQPAPSSFSPIYAPPLSRDPSPPRSALETEMSEDEPESAPAPQHAFWKPSNSRESMYSDASEDDVTLRNHFVSEVFGHMMHDDDAPATFGGRPPFTGITGPSSSYASVPSTPNSFGFGYGFGGPPGMPSRPSATTVAASMGGDFATVPPFAFGGMGKKKGLPAPTKGPTPTEGWPRMAQNSGSARLF</sequence>
<accession>A0A5M3MDJ2</accession>
<evidence type="ECO:0000256" key="1">
    <source>
        <dbReference type="SAM" id="Coils"/>
    </source>
</evidence>
<feature type="region of interest" description="Disordered" evidence="2">
    <location>
        <begin position="410"/>
        <end position="641"/>
    </location>
</feature>
<dbReference type="GeneID" id="19205922"/>
<feature type="region of interest" description="Disordered" evidence="2">
    <location>
        <begin position="237"/>
        <end position="306"/>
    </location>
</feature>
<reference evidence="4" key="1">
    <citation type="journal article" date="2012" name="Science">
        <title>The Paleozoic origin of enzymatic lignin decomposition reconstructed from 31 fungal genomes.</title>
        <authorList>
            <person name="Floudas D."/>
            <person name="Binder M."/>
            <person name="Riley R."/>
            <person name="Barry K."/>
            <person name="Blanchette R.A."/>
            <person name="Henrissat B."/>
            <person name="Martinez A.T."/>
            <person name="Otillar R."/>
            <person name="Spatafora J.W."/>
            <person name="Yadav J.S."/>
            <person name="Aerts A."/>
            <person name="Benoit I."/>
            <person name="Boyd A."/>
            <person name="Carlson A."/>
            <person name="Copeland A."/>
            <person name="Coutinho P.M."/>
            <person name="de Vries R.P."/>
            <person name="Ferreira P."/>
            <person name="Findley K."/>
            <person name="Foster B."/>
            <person name="Gaskell J."/>
            <person name="Glotzer D."/>
            <person name="Gorecki P."/>
            <person name="Heitman J."/>
            <person name="Hesse C."/>
            <person name="Hori C."/>
            <person name="Igarashi K."/>
            <person name="Jurgens J.A."/>
            <person name="Kallen N."/>
            <person name="Kersten P."/>
            <person name="Kohler A."/>
            <person name="Kuees U."/>
            <person name="Kumar T.K.A."/>
            <person name="Kuo A."/>
            <person name="LaButti K."/>
            <person name="Larrondo L.F."/>
            <person name="Lindquist E."/>
            <person name="Ling A."/>
            <person name="Lombard V."/>
            <person name="Lucas S."/>
            <person name="Lundell T."/>
            <person name="Martin R."/>
            <person name="McLaughlin D.J."/>
            <person name="Morgenstern I."/>
            <person name="Morin E."/>
            <person name="Murat C."/>
            <person name="Nagy L.G."/>
            <person name="Nolan M."/>
            <person name="Ohm R.A."/>
            <person name="Patyshakuliyeva A."/>
            <person name="Rokas A."/>
            <person name="Ruiz-Duenas F.J."/>
            <person name="Sabat G."/>
            <person name="Salamov A."/>
            <person name="Samejima M."/>
            <person name="Schmutz J."/>
            <person name="Slot J.C."/>
            <person name="St John F."/>
            <person name="Stenlid J."/>
            <person name="Sun H."/>
            <person name="Sun S."/>
            <person name="Syed K."/>
            <person name="Tsang A."/>
            <person name="Wiebenga A."/>
            <person name="Young D."/>
            <person name="Pisabarro A."/>
            <person name="Eastwood D.C."/>
            <person name="Martin F."/>
            <person name="Cullen D."/>
            <person name="Grigoriev I.V."/>
            <person name="Hibbett D.S."/>
        </authorList>
    </citation>
    <scope>NUCLEOTIDE SEQUENCE [LARGE SCALE GENOMIC DNA]</scope>
    <source>
        <strain evidence="4">RWD-64-598 SS2</strain>
    </source>
</reference>
<feature type="region of interest" description="Disordered" evidence="2">
    <location>
        <begin position="655"/>
        <end position="836"/>
    </location>
</feature>
<feature type="compositionally biased region" description="Low complexity" evidence="2">
    <location>
        <begin position="576"/>
        <end position="587"/>
    </location>
</feature>
<dbReference type="AlphaFoldDB" id="A0A5M3MDJ2"/>
<feature type="region of interest" description="Disordered" evidence="2">
    <location>
        <begin position="1025"/>
        <end position="1057"/>
    </location>
</feature>
<feature type="compositionally biased region" description="Low complexity" evidence="2">
    <location>
        <begin position="598"/>
        <end position="611"/>
    </location>
</feature>
<keyword evidence="1" id="KW-0175">Coiled coil</keyword>
<organism evidence="3 4">
    <name type="scientific">Coniophora puteana (strain RWD-64-598)</name>
    <name type="common">Brown rot fungus</name>
    <dbReference type="NCBI Taxonomy" id="741705"/>
    <lineage>
        <taxon>Eukaryota</taxon>
        <taxon>Fungi</taxon>
        <taxon>Dikarya</taxon>
        <taxon>Basidiomycota</taxon>
        <taxon>Agaricomycotina</taxon>
        <taxon>Agaricomycetes</taxon>
        <taxon>Agaricomycetidae</taxon>
        <taxon>Boletales</taxon>
        <taxon>Coniophorineae</taxon>
        <taxon>Coniophoraceae</taxon>
        <taxon>Coniophora</taxon>
    </lineage>
</organism>
<feature type="compositionally biased region" description="Acidic residues" evidence="2">
    <location>
        <begin position="121"/>
        <end position="143"/>
    </location>
</feature>
<dbReference type="RefSeq" id="XP_007772551.1">
    <property type="nucleotide sequence ID" value="XM_007774361.1"/>
</dbReference>
<feature type="compositionally biased region" description="Low complexity" evidence="2">
    <location>
        <begin position="202"/>
        <end position="213"/>
    </location>
</feature>
<feature type="compositionally biased region" description="Polar residues" evidence="2">
    <location>
        <begin position="867"/>
        <end position="879"/>
    </location>
</feature>
<feature type="compositionally biased region" description="Low complexity" evidence="2">
    <location>
        <begin position="272"/>
        <end position="282"/>
    </location>
</feature>
<dbReference type="EMBL" id="JH711584">
    <property type="protein sequence ID" value="EIW77107.1"/>
    <property type="molecule type" value="Genomic_DNA"/>
</dbReference>
<feature type="region of interest" description="Disordered" evidence="2">
    <location>
        <begin position="113"/>
        <end position="217"/>
    </location>
</feature>
<dbReference type="OrthoDB" id="3038408at2759"/>
<feature type="compositionally biased region" description="Polar residues" evidence="2">
    <location>
        <begin position="659"/>
        <end position="696"/>
    </location>
</feature>
<proteinExistence type="predicted"/>
<feature type="compositionally biased region" description="Polar residues" evidence="2">
    <location>
        <begin position="1048"/>
        <end position="1057"/>
    </location>
</feature>
<feature type="compositionally biased region" description="Polar residues" evidence="2">
    <location>
        <begin position="588"/>
        <end position="597"/>
    </location>
</feature>
<feature type="compositionally biased region" description="Low complexity" evidence="2">
    <location>
        <begin position="781"/>
        <end position="791"/>
    </location>
</feature>
<keyword evidence="4" id="KW-1185">Reference proteome</keyword>
<name>A0A5M3MDJ2_CONPW</name>
<protein>
    <submittedName>
        <fullName evidence="3">Uncharacterized protein</fullName>
    </submittedName>
</protein>
<feature type="compositionally biased region" description="Polar residues" evidence="2">
    <location>
        <begin position="542"/>
        <end position="552"/>
    </location>
</feature>
<feature type="compositionally biased region" description="Polar residues" evidence="2">
    <location>
        <begin position="498"/>
        <end position="507"/>
    </location>
</feature>
<gene>
    <name evidence="3" type="ORF">CONPUDRAFT_168121</name>
</gene>
<dbReference type="KEGG" id="cput:CONPUDRAFT_168121"/>
<evidence type="ECO:0000256" key="2">
    <source>
        <dbReference type="SAM" id="MobiDB-lite"/>
    </source>
</evidence>
<feature type="compositionally biased region" description="Basic and acidic residues" evidence="2">
    <location>
        <begin position="455"/>
        <end position="465"/>
    </location>
</feature>
<feature type="compositionally biased region" description="Pro residues" evidence="2">
    <location>
        <begin position="527"/>
        <end position="536"/>
    </location>
</feature>
<dbReference type="Proteomes" id="UP000053558">
    <property type="component" value="Unassembled WGS sequence"/>
</dbReference>